<accession>A0AAU9NHQ1</accession>
<dbReference type="EMBL" id="CAKMRJ010004445">
    <property type="protein sequence ID" value="CAH1437374.1"/>
    <property type="molecule type" value="Genomic_DNA"/>
</dbReference>
<name>A0AAU9NHQ1_9ASTR</name>
<keyword evidence="2" id="KW-1185">Reference proteome</keyword>
<comment type="caution">
    <text evidence="1">The sequence shown here is derived from an EMBL/GenBank/DDBJ whole genome shotgun (WGS) entry which is preliminary data.</text>
</comment>
<evidence type="ECO:0000313" key="2">
    <source>
        <dbReference type="Proteomes" id="UP001157418"/>
    </source>
</evidence>
<reference evidence="1 2" key="1">
    <citation type="submission" date="2022-01" db="EMBL/GenBank/DDBJ databases">
        <authorList>
            <person name="Xiong W."/>
            <person name="Schranz E."/>
        </authorList>
    </citation>
    <scope>NUCLEOTIDE SEQUENCE [LARGE SCALE GENOMIC DNA]</scope>
</reference>
<evidence type="ECO:0000313" key="1">
    <source>
        <dbReference type="EMBL" id="CAH1437374.1"/>
    </source>
</evidence>
<organism evidence="1 2">
    <name type="scientific">Lactuca virosa</name>
    <dbReference type="NCBI Taxonomy" id="75947"/>
    <lineage>
        <taxon>Eukaryota</taxon>
        <taxon>Viridiplantae</taxon>
        <taxon>Streptophyta</taxon>
        <taxon>Embryophyta</taxon>
        <taxon>Tracheophyta</taxon>
        <taxon>Spermatophyta</taxon>
        <taxon>Magnoliopsida</taxon>
        <taxon>eudicotyledons</taxon>
        <taxon>Gunneridae</taxon>
        <taxon>Pentapetalae</taxon>
        <taxon>asterids</taxon>
        <taxon>campanulids</taxon>
        <taxon>Asterales</taxon>
        <taxon>Asteraceae</taxon>
        <taxon>Cichorioideae</taxon>
        <taxon>Cichorieae</taxon>
        <taxon>Lactucinae</taxon>
        <taxon>Lactuca</taxon>
    </lineage>
</organism>
<protein>
    <submittedName>
        <fullName evidence="1">Uncharacterized protein</fullName>
    </submittedName>
</protein>
<sequence length="143" mass="16427">MKGSIIIRVSATVLTNSKFLISPLTNHYESDLQFKFVLKFVHNNPVMDLSFPNDFDDINNMNEDETASIDDEFLSSDDEIGSNDDDNPSIENVDMMDHHNEGEFTFAENIYETMQIHDILFFIFNFGKNVSNTFHDLHIVGIL</sequence>
<proteinExistence type="predicted"/>
<gene>
    <name evidence="1" type="ORF">LVIROSA_LOCUS23707</name>
</gene>
<dbReference type="Proteomes" id="UP001157418">
    <property type="component" value="Unassembled WGS sequence"/>
</dbReference>
<dbReference type="AlphaFoldDB" id="A0AAU9NHQ1"/>